<dbReference type="EMBL" id="AMQM01002955">
    <property type="status" value="NOT_ANNOTATED_CDS"/>
    <property type="molecule type" value="Genomic_DNA"/>
</dbReference>
<dbReference type="OrthoDB" id="411785at2759"/>
<dbReference type="InParanoid" id="T1FP27"/>
<dbReference type="SUPFAM" id="SSF53335">
    <property type="entry name" value="S-adenosyl-L-methionine-dependent methyltransferases"/>
    <property type="match status" value="2"/>
</dbReference>
<reference evidence="6 8" key="2">
    <citation type="journal article" date="2013" name="Nature">
        <title>Insights into bilaterian evolution from three spiralian genomes.</title>
        <authorList>
            <person name="Simakov O."/>
            <person name="Marletaz F."/>
            <person name="Cho S.J."/>
            <person name="Edsinger-Gonzales E."/>
            <person name="Havlak P."/>
            <person name="Hellsten U."/>
            <person name="Kuo D.H."/>
            <person name="Larsson T."/>
            <person name="Lv J."/>
            <person name="Arendt D."/>
            <person name="Savage R."/>
            <person name="Osoegawa K."/>
            <person name="de Jong P."/>
            <person name="Grimwood J."/>
            <person name="Chapman J.A."/>
            <person name="Shapiro H."/>
            <person name="Aerts A."/>
            <person name="Otillar R.P."/>
            <person name="Terry A.Y."/>
            <person name="Boore J.L."/>
            <person name="Grigoriev I.V."/>
            <person name="Lindberg D.R."/>
            <person name="Seaver E.C."/>
            <person name="Weisblat D.A."/>
            <person name="Putnam N.H."/>
            <person name="Rokhsar D.S."/>
        </authorList>
    </citation>
    <scope>NUCLEOTIDE SEQUENCE</scope>
</reference>
<dbReference type="Proteomes" id="UP000015101">
    <property type="component" value="Unassembled WGS sequence"/>
</dbReference>
<keyword evidence="3" id="KW-0808">Transferase</keyword>
<dbReference type="HOGENOM" id="CLU_010025_1_0_1"/>
<evidence type="ECO:0000313" key="6">
    <source>
        <dbReference type="EMBL" id="ESO09366.1"/>
    </source>
</evidence>
<dbReference type="CDD" id="cd02440">
    <property type="entry name" value="AdoMet_MTases"/>
    <property type="match status" value="1"/>
</dbReference>
<keyword evidence="8" id="KW-1185">Reference proteome</keyword>
<evidence type="ECO:0000313" key="7">
    <source>
        <dbReference type="EnsemblMetazoa" id="HelroP186734"/>
    </source>
</evidence>
<protein>
    <recommendedName>
        <fullName evidence="5">Methyltransferase type 11 domain-containing protein</fullName>
    </recommendedName>
</protein>
<dbReference type="AlphaFoldDB" id="T1FP27"/>
<evidence type="ECO:0000259" key="5">
    <source>
        <dbReference type="Pfam" id="PF08241"/>
    </source>
</evidence>
<reference evidence="8" key="1">
    <citation type="submission" date="2012-12" db="EMBL/GenBank/DDBJ databases">
        <authorList>
            <person name="Hellsten U."/>
            <person name="Grimwood J."/>
            <person name="Chapman J.A."/>
            <person name="Shapiro H."/>
            <person name="Aerts A."/>
            <person name="Otillar R.P."/>
            <person name="Terry A.Y."/>
            <person name="Boore J.L."/>
            <person name="Simakov O."/>
            <person name="Marletaz F."/>
            <person name="Cho S.-J."/>
            <person name="Edsinger-Gonzales E."/>
            <person name="Havlak P."/>
            <person name="Kuo D.-H."/>
            <person name="Larsson T."/>
            <person name="Lv J."/>
            <person name="Arendt D."/>
            <person name="Savage R."/>
            <person name="Osoegawa K."/>
            <person name="de Jong P."/>
            <person name="Lindberg D.R."/>
            <person name="Seaver E.C."/>
            <person name="Weisblat D.A."/>
            <person name="Putnam N.H."/>
            <person name="Grigoriev I.V."/>
            <person name="Rokhsar D.S."/>
        </authorList>
    </citation>
    <scope>NUCLEOTIDE SEQUENCE</scope>
</reference>
<dbReference type="GeneID" id="20210574"/>
<evidence type="ECO:0000256" key="2">
    <source>
        <dbReference type="ARBA" id="ARBA00022603"/>
    </source>
</evidence>
<dbReference type="CTD" id="20210574"/>
<dbReference type="PANTHER" id="PTHR12176">
    <property type="entry name" value="SAM-DEPENDENT METHYLTRANSFERASE SUPERFAMILY PROTEIN"/>
    <property type="match status" value="1"/>
</dbReference>
<evidence type="ECO:0000256" key="3">
    <source>
        <dbReference type="ARBA" id="ARBA00022679"/>
    </source>
</evidence>
<dbReference type="OMA" id="FEWYGAF"/>
<dbReference type="EMBL" id="KB095959">
    <property type="protein sequence ID" value="ESO09366.1"/>
    <property type="molecule type" value="Genomic_DNA"/>
</dbReference>
<dbReference type="InterPro" id="IPR051419">
    <property type="entry name" value="Lys/N-term_MeTrsfase_sf"/>
</dbReference>
<dbReference type="EnsemblMetazoa" id="HelroT186734">
    <property type="protein sequence ID" value="HelroP186734"/>
    <property type="gene ID" value="HelroG186734"/>
</dbReference>
<dbReference type="PANTHER" id="PTHR12176:SF78">
    <property type="entry name" value="EEF1A LYSINE AND N-TERMINAL METHYLTRANSFERASE"/>
    <property type="match status" value="1"/>
</dbReference>
<dbReference type="GO" id="GO:0032259">
    <property type="term" value="P:methylation"/>
    <property type="evidence" value="ECO:0007669"/>
    <property type="project" value="UniProtKB-KW"/>
</dbReference>
<sequence length="611" mass="71268">MDLLPKTRREFSSSSYWETFFKRRGNKAFEWYGEYSTFCGLLAKYIKLTDEILIPGCGNSEMGSQMFDIGYKNITSIDISSNVINQMTQKNIKSRPDLKFLEMDLFNTSFNDNEFNVILDKGTLDAVYSEDTEENRLKVDNMFKEIVRLLRLGGRYICISLAQQFIAEKIIKYFSNEGWLTRVCLAQKDEEDDSSSDKNEDDKKLFNMPIFMFVLTKFKKLPNSKPIFESSFFESKIERHDSVSDLLSAITDLQNYALVKQNLRQGKTLEDQLCVTLYNSSLSSPRYTIYVVDGRGNRKFAIFIVPQGRETEWMFSTYEGRKQLHKSCNYERLLIVLLNRFHEYPSLDLVKKELSSKVLQLAPPNVDKQSPFLTLGESVSVRSKQYEGRSELSGGFVVEDVQIDNKLFRRLIFYNRPEVVQSEVLLKKVVKRSKKKHQKPVESYEVDHAHMTCSYYPSVIAGLLFVQDFLNKLDEKFDVLILDVDNKDHTLPFSSPPTAFIEDQLIHSYAQIVSQDGVFILNLATRCQENRDMVITRLKKHFQRVYYTCVDEQINEIVYCLPTKLKLDTNNEDFIKFIKNNLEEFKKRLQTIDNQYKKPLEELKLINIKSA</sequence>
<dbReference type="InterPro" id="IPR013216">
    <property type="entry name" value="Methyltransf_11"/>
</dbReference>
<keyword evidence="4" id="KW-0511">Multifunctional enzyme</keyword>
<dbReference type="Gene3D" id="3.40.50.150">
    <property type="entry name" value="Vaccinia Virus protein VP39"/>
    <property type="match status" value="2"/>
</dbReference>
<dbReference type="GO" id="GO:0008757">
    <property type="term" value="F:S-adenosylmethionine-dependent methyltransferase activity"/>
    <property type="evidence" value="ECO:0007669"/>
    <property type="project" value="InterPro"/>
</dbReference>
<dbReference type="KEGG" id="hro:HELRODRAFT_186734"/>
<accession>T1FP27</accession>
<name>T1FP27_HELRO</name>
<dbReference type="RefSeq" id="XP_009012459.1">
    <property type="nucleotide sequence ID" value="XM_009014211.1"/>
</dbReference>
<proteinExistence type="inferred from homology"/>
<organism evidence="7 8">
    <name type="scientific">Helobdella robusta</name>
    <name type="common">Californian leech</name>
    <dbReference type="NCBI Taxonomy" id="6412"/>
    <lineage>
        <taxon>Eukaryota</taxon>
        <taxon>Metazoa</taxon>
        <taxon>Spiralia</taxon>
        <taxon>Lophotrochozoa</taxon>
        <taxon>Annelida</taxon>
        <taxon>Clitellata</taxon>
        <taxon>Hirudinea</taxon>
        <taxon>Rhynchobdellida</taxon>
        <taxon>Glossiphoniidae</taxon>
        <taxon>Helobdella</taxon>
    </lineage>
</organism>
<evidence type="ECO:0000256" key="1">
    <source>
        <dbReference type="ARBA" id="ARBA00008361"/>
    </source>
</evidence>
<comment type="similarity">
    <text evidence="1">Belongs to the methyltransferase superfamily.</text>
</comment>
<dbReference type="Pfam" id="PF08241">
    <property type="entry name" value="Methyltransf_11"/>
    <property type="match status" value="1"/>
</dbReference>
<feature type="domain" description="Methyltransferase type 11" evidence="5">
    <location>
        <begin position="55"/>
        <end position="158"/>
    </location>
</feature>
<dbReference type="eggNOG" id="KOG2352">
    <property type="taxonomic scope" value="Eukaryota"/>
</dbReference>
<dbReference type="FunCoup" id="T1FP27">
    <property type="interactions" value="1770"/>
</dbReference>
<dbReference type="FunFam" id="3.40.50.150:FF:000110">
    <property type="entry name" value="methyltransferase-like protein 13 isoform X1"/>
    <property type="match status" value="1"/>
</dbReference>
<keyword evidence="2" id="KW-0489">Methyltransferase</keyword>
<dbReference type="InterPro" id="IPR029063">
    <property type="entry name" value="SAM-dependent_MTases_sf"/>
</dbReference>
<evidence type="ECO:0000313" key="8">
    <source>
        <dbReference type="Proteomes" id="UP000015101"/>
    </source>
</evidence>
<evidence type="ECO:0000256" key="4">
    <source>
        <dbReference type="ARBA" id="ARBA00023268"/>
    </source>
</evidence>
<dbReference type="EMBL" id="AMQM01002954">
    <property type="status" value="NOT_ANNOTATED_CDS"/>
    <property type="molecule type" value="Genomic_DNA"/>
</dbReference>
<dbReference type="STRING" id="6412.T1FP27"/>
<reference evidence="7" key="3">
    <citation type="submission" date="2015-06" db="UniProtKB">
        <authorList>
            <consortium name="EnsemblMetazoa"/>
        </authorList>
    </citation>
    <scope>IDENTIFICATION</scope>
</reference>
<gene>
    <name evidence="7" type="primary">20210574</name>
    <name evidence="6" type="ORF">HELRODRAFT_186734</name>
</gene>